<keyword evidence="4" id="KW-0808">Transferase</keyword>
<evidence type="ECO:0000256" key="6">
    <source>
        <dbReference type="ARBA" id="ARBA00022723"/>
    </source>
</evidence>
<dbReference type="PANTHER" id="PTHR19376:SF54">
    <property type="entry name" value="DNA-DIRECTED RNA POLYMERASE SUBUNIT BETA"/>
    <property type="match status" value="1"/>
</dbReference>
<evidence type="ECO:0000256" key="8">
    <source>
        <dbReference type="ARBA" id="ARBA00048552"/>
    </source>
</evidence>
<evidence type="ECO:0000256" key="2">
    <source>
        <dbReference type="ARBA" id="ARBA00012418"/>
    </source>
</evidence>
<keyword evidence="6" id="KW-0479">Metal-binding</keyword>
<keyword evidence="7" id="KW-0804">Transcription</keyword>
<dbReference type="EMBL" id="MK573202">
    <property type="protein sequence ID" value="QEM01643.1"/>
    <property type="molecule type" value="Genomic_DNA"/>
</dbReference>
<evidence type="ECO:0000259" key="9">
    <source>
        <dbReference type="Pfam" id="PF04998"/>
    </source>
</evidence>
<dbReference type="GO" id="GO:0003677">
    <property type="term" value="F:DNA binding"/>
    <property type="evidence" value="ECO:0007669"/>
    <property type="project" value="InterPro"/>
</dbReference>
<evidence type="ECO:0000256" key="4">
    <source>
        <dbReference type="ARBA" id="ARBA00022679"/>
    </source>
</evidence>
<name>A0A5C1H7Q8_9APIC</name>
<dbReference type="GO" id="GO:0046872">
    <property type="term" value="F:metal ion binding"/>
    <property type="evidence" value="ECO:0007669"/>
    <property type="project" value="UniProtKB-KW"/>
</dbReference>
<dbReference type="SUPFAM" id="SSF64484">
    <property type="entry name" value="beta and beta-prime subunits of DNA dependent RNA-polymerase"/>
    <property type="match status" value="1"/>
</dbReference>
<feature type="domain" description="RNA polymerase Rpb1" evidence="9">
    <location>
        <begin position="160"/>
        <end position="485"/>
    </location>
</feature>
<evidence type="ECO:0000256" key="3">
    <source>
        <dbReference type="ARBA" id="ARBA00022478"/>
    </source>
</evidence>
<dbReference type="InterPro" id="IPR045867">
    <property type="entry name" value="DNA-dir_RpoC_beta_prime"/>
</dbReference>
<evidence type="ECO:0000313" key="10">
    <source>
        <dbReference type="EMBL" id="QEM01643.1"/>
    </source>
</evidence>
<evidence type="ECO:0000256" key="7">
    <source>
        <dbReference type="ARBA" id="ARBA00023163"/>
    </source>
</evidence>
<gene>
    <name evidence="10" type="primary">rpoC2A</name>
</gene>
<dbReference type="Gene3D" id="1.10.132.30">
    <property type="match status" value="1"/>
</dbReference>
<reference evidence="10" key="1">
    <citation type="journal article" date="2019" name="Genome Biol. Evol.">
        <title>Nephromyces represents a diverse and novel lineage of the Apicomplexa that has retained apicoplasts.</title>
        <authorList>
            <person name="Munoz-Gomez S.A."/>
            <person name="Durnin K."/>
            <person name="Eme L."/>
            <person name="Paight C."/>
            <person name="Lane C.E."/>
            <person name="Saffo M.B."/>
            <person name="Slamovits C.H."/>
        </authorList>
    </citation>
    <scope>NUCLEOTIDE SEQUENCE</scope>
    <source>
        <strain evidence="10">449</strain>
    </source>
</reference>
<dbReference type="AlphaFoldDB" id="A0A5C1H7Q8"/>
<evidence type="ECO:0000256" key="1">
    <source>
        <dbReference type="ARBA" id="ARBA00004026"/>
    </source>
</evidence>
<dbReference type="InterPro" id="IPR038120">
    <property type="entry name" value="Rpb1_funnel_sf"/>
</dbReference>
<proteinExistence type="predicted"/>
<comment type="catalytic activity">
    <reaction evidence="8">
        <text>RNA(n) + a ribonucleoside 5'-triphosphate = RNA(n+1) + diphosphate</text>
        <dbReference type="Rhea" id="RHEA:21248"/>
        <dbReference type="Rhea" id="RHEA-COMP:14527"/>
        <dbReference type="Rhea" id="RHEA-COMP:17342"/>
        <dbReference type="ChEBI" id="CHEBI:33019"/>
        <dbReference type="ChEBI" id="CHEBI:61557"/>
        <dbReference type="ChEBI" id="CHEBI:140395"/>
        <dbReference type="EC" id="2.7.7.6"/>
    </reaction>
</comment>
<dbReference type="GO" id="GO:0003899">
    <property type="term" value="F:DNA-directed RNA polymerase activity"/>
    <property type="evidence" value="ECO:0007669"/>
    <property type="project" value="UniProtKB-EC"/>
</dbReference>
<dbReference type="InterPro" id="IPR007081">
    <property type="entry name" value="RNA_pol_Rpb1_5"/>
</dbReference>
<dbReference type="GO" id="GO:0000428">
    <property type="term" value="C:DNA-directed RNA polymerase complex"/>
    <property type="evidence" value="ECO:0007669"/>
    <property type="project" value="UniProtKB-KW"/>
</dbReference>
<accession>A0A5C1H7Q8</accession>
<organism evidence="10">
    <name type="scientific">Nephromyces sp. ex Molgula occidentalis</name>
    <dbReference type="NCBI Taxonomy" id="2544991"/>
    <lineage>
        <taxon>Eukaryota</taxon>
        <taxon>Sar</taxon>
        <taxon>Alveolata</taxon>
        <taxon>Apicomplexa</taxon>
        <taxon>Aconoidasida</taxon>
        <taxon>Nephromycida</taxon>
        <taxon>Nephromyces</taxon>
    </lineage>
</organism>
<dbReference type="PANTHER" id="PTHR19376">
    <property type="entry name" value="DNA-DIRECTED RNA POLYMERASE"/>
    <property type="match status" value="1"/>
</dbReference>
<dbReference type="GO" id="GO:0006351">
    <property type="term" value="P:DNA-templated transcription"/>
    <property type="evidence" value="ECO:0007669"/>
    <property type="project" value="InterPro"/>
</dbReference>
<keyword evidence="3 10" id="KW-0240">DNA-directed RNA polymerase</keyword>
<evidence type="ECO:0000256" key="5">
    <source>
        <dbReference type="ARBA" id="ARBA00022695"/>
    </source>
</evidence>
<sequence length="570" mass="67146">MNFKFLNTNQNQVLLEKSIIKFFGYETSSKFLQELMFLGFEYALQYSFSLNLENFKSYFYLAPLLKKNNLKYTYLWSYSSNMLKLFNINQKSNQSFIKFFEFINTYKSINPISNSLHFIINSGAKANWSQLLQLIGFRGYISNINGYLYEIPIMQNFSRGLNLYEYFISCYGSRKGIIDTAIKTADSGYLTRRLIEVSKNIIIKEYNCGSKTSISYNKIIDIKGNILLNNSYLKGKLLKKGINFDLNIIYKSNKYLYIQEFLIPKITNLKLNLGGVYNWISGRTICNNCFGQNYNQYNNQLGESIGVLAAQTIGEPGTQLTLRTFHTGGVFTKINNNFKYKQESIFNKYNSKITLNMKILSFKKIFSTNLGLSYKHKRTNNIISFKTPGILKNYNNYHKYLNFYNIKQIVNLKFNYLTYNNTNIYNSNQLFSTYFLDKYNILLKKNYMLSQNLLFKNSVEIINNKLIILLTKNKLNQWILKTLNNDIIFYKNLKTIYLNENSKIIKNFNNLYWNLLTIKQSFLLKFANLRFNSNFNIFNINYKLKYTNYNLYNITNKVKNKINLALLNNI</sequence>
<dbReference type="Pfam" id="PF04998">
    <property type="entry name" value="RNA_pol_Rpb1_5"/>
    <property type="match status" value="1"/>
</dbReference>
<keyword evidence="5" id="KW-0548">Nucleotidyltransferase</keyword>
<protein>
    <recommendedName>
        <fullName evidence="2">DNA-directed RNA polymerase</fullName>
        <ecNumber evidence="2">2.7.7.6</ecNumber>
    </recommendedName>
</protein>
<comment type="function">
    <text evidence="1">DNA-dependent RNA polymerase catalyzes the transcription of DNA into RNA using the four ribonucleoside triphosphates as substrates.</text>
</comment>
<dbReference type="EC" id="2.7.7.6" evidence="2"/>